<gene>
    <name evidence="1" type="ordered locus">DDD_1720</name>
</gene>
<protein>
    <submittedName>
        <fullName evidence="1">Uncharacterized protein</fullName>
    </submittedName>
</protein>
<name>L7W9F9_NONDD</name>
<dbReference type="KEGG" id="ndo:DDD_1720"/>
<dbReference type="Proteomes" id="UP000011173">
    <property type="component" value="Chromosome"/>
</dbReference>
<dbReference type="EMBL" id="CP001397">
    <property type="protein sequence ID" value="AGC76847.1"/>
    <property type="molecule type" value="Genomic_DNA"/>
</dbReference>
<dbReference type="PATRIC" id="fig|592029.3.peg.1703"/>
<organism evidence="1 2">
    <name type="scientific">Nonlabens dokdonensis (strain DSM 17205 / KCTC 12402 / DSW-6)</name>
    <name type="common">Donghaeana dokdonensis</name>
    <dbReference type="NCBI Taxonomy" id="592029"/>
    <lineage>
        <taxon>Bacteria</taxon>
        <taxon>Pseudomonadati</taxon>
        <taxon>Bacteroidota</taxon>
        <taxon>Flavobacteriia</taxon>
        <taxon>Flavobacteriales</taxon>
        <taxon>Flavobacteriaceae</taxon>
        <taxon>Nonlabens</taxon>
    </lineage>
</organism>
<sequence>MDQRYQIQSQLKTGLTQTSIAQQLDYHRSTNQRICSQRS</sequence>
<reference evidence="1 2" key="1">
    <citation type="journal article" date="2013" name="Genome Biol. Evol.">
        <title>Genomic makeup of the marine flavobacterium Nonlabens (Donghaeana) dokdonensis DSW-6 and identification of a novel class of rhodopsins.</title>
        <authorList>
            <person name="Kwon S.K."/>
            <person name="Kim B.K."/>
            <person name="Song J.Y."/>
            <person name="Kwak M.J."/>
            <person name="Lee C.H."/>
            <person name="Yoon J.H."/>
            <person name="Oh T.K."/>
            <person name="Kim J.F."/>
        </authorList>
    </citation>
    <scope>NUCLEOTIDE SEQUENCE [LARGE SCALE GENOMIC DNA]</scope>
    <source>
        <strain evidence="2">DSM 17205 / KCTC 12402 / DSW-6</strain>
    </source>
</reference>
<dbReference type="AlphaFoldDB" id="L7W9F9"/>
<dbReference type="STRING" id="592029.DDD_1720"/>
<evidence type="ECO:0000313" key="1">
    <source>
        <dbReference type="EMBL" id="AGC76847.1"/>
    </source>
</evidence>
<accession>L7W9F9</accession>
<evidence type="ECO:0000313" key="2">
    <source>
        <dbReference type="Proteomes" id="UP000011173"/>
    </source>
</evidence>
<proteinExistence type="predicted"/>
<dbReference type="HOGENOM" id="CLU_3313591_0_0_10"/>